<keyword evidence="2" id="KW-1185">Reference proteome</keyword>
<organism evidence="1 2">
    <name type="scientific">Aliibacillus thermotolerans</name>
    <dbReference type="NCBI Taxonomy" id="1834418"/>
    <lineage>
        <taxon>Bacteria</taxon>
        <taxon>Bacillati</taxon>
        <taxon>Bacillota</taxon>
        <taxon>Bacilli</taxon>
        <taxon>Bacillales</taxon>
        <taxon>Bacillaceae</taxon>
        <taxon>Aliibacillus</taxon>
    </lineage>
</organism>
<sequence length="569" mass="65313">MERTSFQTINATSVHRSAAQAKLLQLKPGQIFEGKVLKLYPNQTASLRLGTMHVIARLQAAISVGEKYFFQVTKNEGVPHLKVLETPRNTVPIPAQTTNDVLKAMDLPFNKANEMMLQLFQKEQIPFSKEMIQQGGALLKRFQLMNEEGVRVFTHMYHRNIPFTERTFQAVRAALTGPPLVEQLKQFEQQLMNESAKALPMKQSEALKSVQHMLTTIIQSSTIPKENGQPSSPQLEAFHRLIQRSLENPLYLLRTLQQANIVKGDIHLSGFLTTLQQTVLSQEHTTIMDLFSIKEGNVRLLHEQQPETFFRTLFTSLSTMEGRKGLESFQRLFAWLGSARGIWTSQSASSLQQWIATLPTHVEGLSSDENANAFLRLLKNFPQLSGFFHEKNIFEHHMQQRTLKMSLLEKLPYLPSKVREQAETVLHRVTGAQLLAEEQHGWLHQTTIQVPLFLGGHQTDVTIQWEGRKTKTNHIDPAHCRILFYLEMAHFGEMVTDVHIQQRVVTVTIFNEKEEPKAIIAMWQPYLQKQLEKLHYQFNALYWKNPTTMKRADQRDAAHVGYEGVDIRI</sequence>
<accession>A0ABW0U3M9</accession>
<protein>
    <recommendedName>
        <fullName evidence="3">Flagellar hook-length control protein FliK</fullName>
    </recommendedName>
</protein>
<evidence type="ECO:0008006" key="3">
    <source>
        <dbReference type="Google" id="ProtNLM"/>
    </source>
</evidence>
<evidence type="ECO:0000313" key="1">
    <source>
        <dbReference type="EMBL" id="MFC5628065.1"/>
    </source>
</evidence>
<evidence type="ECO:0000313" key="2">
    <source>
        <dbReference type="Proteomes" id="UP001596143"/>
    </source>
</evidence>
<name>A0ABW0U3M9_9BACI</name>
<reference evidence="2" key="1">
    <citation type="journal article" date="2019" name="Int. J. Syst. Evol. Microbiol.">
        <title>The Global Catalogue of Microorganisms (GCM) 10K type strain sequencing project: providing services to taxonomists for standard genome sequencing and annotation.</title>
        <authorList>
            <consortium name="The Broad Institute Genomics Platform"/>
            <consortium name="The Broad Institute Genome Sequencing Center for Infectious Disease"/>
            <person name="Wu L."/>
            <person name="Ma J."/>
        </authorList>
    </citation>
    <scope>NUCLEOTIDE SEQUENCE [LARGE SCALE GENOMIC DNA]</scope>
    <source>
        <strain evidence="2">CGMCC 1.15790</strain>
    </source>
</reference>
<dbReference type="EMBL" id="JBHSPF010000018">
    <property type="protein sequence ID" value="MFC5628065.1"/>
    <property type="molecule type" value="Genomic_DNA"/>
</dbReference>
<gene>
    <name evidence="1" type="ORF">ACFPTR_04050</name>
</gene>
<proteinExistence type="predicted"/>
<comment type="caution">
    <text evidence="1">The sequence shown here is derived from an EMBL/GenBank/DDBJ whole genome shotgun (WGS) entry which is preliminary data.</text>
</comment>
<dbReference type="Proteomes" id="UP001596143">
    <property type="component" value="Unassembled WGS sequence"/>
</dbReference>
<dbReference type="RefSeq" id="WP_270898022.1">
    <property type="nucleotide sequence ID" value="NZ_JBHSPF010000018.1"/>
</dbReference>